<accession>A0A133RW54</accession>
<dbReference type="EMBL" id="LRQR01000088">
    <property type="protein sequence ID" value="KXA59410.1"/>
    <property type="molecule type" value="Genomic_DNA"/>
</dbReference>
<dbReference type="PANTHER" id="PTHR23513:SF19">
    <property type="entry name" value="MAJOR FACILITATOR SUPERFAMILY (MFS) PROFILE DOMAIN-CONTAINING PROTEIN"/>
    <property type="match status" value="1"/>
</dbReference>
<dbReference type="InterPro" id="IPR036259">
    <property type="entry name" value="MFS_trans_sf"/>
</dbReference>
<evidence type="ECO:0000256" key="4">
    <source>
        <dbReference type="ARBA" id="ARBA00022692"/>
    </source>
</evidence>
<feature type="domain" description="Major facilitator superfamily (MFS) profile" evidence="8">
    <location>
        <begin position="216"/>
        <end position="398"/>
    </location>
</feature>
<feature type="transmembrane region" description="Helical" evidence="7">
    <location>
        <begin position="340"/>
        <end position="362"/>
    </location>
</feature>
<reference evidence="9 10" key="1">
    <citation type="submission" date="2016-01" db="EMBL/GenBank/DDBJ databases">
        <authorList>
            <person name="Oliw E.H."/>
        </authorList>
    </citation>
    <scope>NUCLEOTIDE SEQUENCE [LARGE SCALE GENOMIC DNA]</scope>
    <source>
        <strain evidence="9 10">CMW7705B</strain>
    </source>
</reference>
<dbReference type="GO" id="GO:0005886">
    <property type="term" value="C:plasma membrane"/>
    <property type="evidence" value="ECO:0007669"/>
    <property type="project" value="UniProtKB-SubCell"/>
</dbReference>
<dbReference type="SUPFAM" id="SSF103473">
    <property type="entry name" value="MFS general substrate transporter"/>
    <property type="match status" value="1"/>
</dbReference>
<feature type="transmembrane region" description="Helical" evidence="7">
    <location>
        <begin position="219"/>
        <end position="243"/>
    </location>
</feature>
<evidence type="ECO:0000256" key="1">
    <source>
        <dbReference type="ARBA" id="ARBA00004651"/>
    </source>
</evidence>
<feature type="transmembrane region" description="Helical" evidence="7">
    <location>
        <begin position="44"/>
        <end position="64"/>
    </location>
</feature>
<keyword evidence="5 7" id="KW-1133">Transmembrane helix</keyword>
<feature type="transmembrane region" description="Helical" evidence="7">
    <location>
        <begin position="255"/>
        <end position="275"/>
    </location>
</feature>
<keyword evidence="2" id="KW-0813">Transport</keyword>
<protein>
    <submittedName>
        <fullName evidence="9">Transporter, major facilitator family protein</fullName>
    </submittedName>
</protein>
<evidence type="ECO:0000256" key="6">
    <source>
        <dbReference type="ARBA" id="ARBA00023136"/>
    </source>
</evidence>
<dbReference type="Gene3D" id="1.20.1250.20">
    <property type="entry name" value="MFS general substrate transporter like domains"/>
    <property type="match status" value="1"/>
</dbReference>
<feature type="transmembrane region" description="Helical" evidence="7">
    <location>
        <begin position="287"/>
        <end position="320"/>
    </location>
</feature>
<dbReference type="GO" id="GO:0022857">
    <property type="term" value="F:transmembrane transporter activity"/>
    <property type="evidence" value="ECO:0007669"/>
    <property type="project" value="InterPro"/>
</dbReference>
<evidence type="ECO:0000256" key="3">
    <source>
        <dbReference type="ARBA" id="ARBA00022475"/>
    </source>
</evidence>
<evidence type="ECO:0000256" key="2">
    <source>
        <dbReference type="ARBA" id="ARBA00022448"/>
    </source>
</evidence>
<gene>
    <name evidence="9" type="ORF">HMPREF3228_01403</name>
</gene>
<sequence length="398" mass="44298">MLWERYMSNSFIKLLVSQLFANLADIFFRVTIIANIYIISKSVIATSLVPILIGISSFVASLLVPLVTKRIALNRVLSLSQFGKTILLAILVGMFTVMQSVAPLVTYLFVVAISILDGFAAPVSYAIVPRYATDLGKANSALSMSGEAVQLVGWGLGGLLFATIGLLPTTFIILILYIISSFLMLFLPKAEVEVLESETNLEILLKGWKLVARDPRLRLFVSANLFEIFSNTIWVSSIILVFVTELLNETESYWGYSNTAYSIGIIISGLIAFRLSEKFLASKWESILFSLIAMAIVTLTILFFPNAQMFLVFSALLGMLSQLKEVPESVFLQETVEENNLVNVYSVLEVISTLAFSVFVLLMSYITESFGISISFWLSAICLMIEAILIYIRRDYFK</sequence>
<dbReference type="InterPro" id="IPR011701">
    <property type="entry name" value="MFS"/>
</dbReference>
<dbReference type="Proteomes" id="UP000070065">
    <property type="component" value="Unassembled WGS sequence"/>
</dbReference>
<dbReference type="CDD" id="cd06173">
    <property type="entry name" value="MFS_MefA_like"/>
    <property type="match status" value="1"/>
</dbReference>
<dbReference type="PANTHER" id="PTHR23513">
    <property type="entry name" value="INTEGRAL MEMBRANE EFFLUX PROTEIN-RELATED"/>
    <property type="match status" value="1"/>
</dbReference>
<dbReference type="PROSITE" id="PS50850">
    <property type="entry name" value="MFS"/>
    <property type="match status" value="1"/>
</dbReference>
<comment type="caution">
    <text evidence="9">The sequence shown here is derived from an EMBL/GenBank/DDBJ whole genome shotgun (WGS) entry which is preliminary data.</text>
</comment>
<dbReference type="InterPro" id="IPR020846">
    <property type="entry name" value="MFS_dom"/>
</dbReference>
<organism evidence="9 10">
    <name type="scientific">Streptococcus mitis</name>
    <dbReference type="NCBI Taxonomy" id="28037"/>
    <lineage>
        <taxon>Bacteria</taxon>
        <taxon>Bacillati</taxon>
        <taxon>Bacillota</taxon>
        <taxon>Bacilli</taxon>
        <taxon>Lactobacillales</taxon>
        <taxon>Streptococcaceae</taxon>
        <taxon>Streptococcus</taxon>
        <taxon>Streptococcus mitis group</taxon>
    </lineage>
</organism>
<proteinExistence type="predicted"/>
<name>A0A133RW54_STRMT</name>
<comment type="subcellular location">
    <subcellularLocation>
        <location evidence="1">Cell membrane</location>
        <topology evidence="1">Multi-pass membrane protein</topology>
    </subcellularLocation>
</comment>
<dbReference type="NCBIfam" id="NF041056">
    <property type="entry name" value="ryptide_ex_MFS"/>
    <property type="match status" value="1"/>
</dbReference>
<dbReference type="PATRIC" id="fig|28037.231.peg.1394"/>
<evidence type="ECO:0000259" key="8">
    <source>
        <dbReference type="PROSITE" id="PS50850"/>
    </source>
</evidence>
<dbReference type="Pfam" id="PF07690">
    <property type="entry name" value="MFS_1"/>
    <property type="match status" value="1"/>
</dbReference>
<evidence type="ECO:0000313" key="10">
    <source>
        <dbReference type="Proteomes" id="UP000070065"/>
    </source>
</evidence>
<evidence type="ECO:0000313" key="9">
    <source>
        <dbReference type="EMBL" id="KXA59410.1"/>
    </source>
</evidence>
<feature type="transmembrane region" description="Helical" evidence="7">
    <location>
        <begin position="104"/>
        <end position="128"/>
    </location>
</feature>
<evidence type="ECO:0000256" key="7">
    <source>
        <dbReference type="SAM" id="Phobius"/>
    </source>
</evidence>
<feature type="transmembrane region" description="Helical" evidence="7">
    <location>
        <begin position="76"/>
        <end position="98"/>
    </location>
</feature>
<keyword evidence="4 7" id="KW-0812">Transmembrane</keyword>
<dbReference type="AlphaFoldDB" id="A0A133RW54"/>
<feature type="transmembrane region" description="Helical" evidence="7">
    <location>
        <begin position="12"/>
        <end position="38"/>
    </location>
</feature>
<keyword evidence="3" id="KW-1003">Cell membrane</keyword>
<keyword evidence="6 7" id="KW-0472">Membrane</keyword>
<evidence type="ECO:0000256" key="5">
    <source>
        <dbReference type="ARBA" id="ARBA00022989"/>
    </source>
</evidence>
<feature type="transmembrane region" description="Helical" evidence="7">
    <location>
        <begin position="374"/>
        <end position="392"/>
    </location>
</feature>